<dbReference type="GO" id="GO:0045003">
    <property type="term" value="P:double-strand break repair via synthesis-dependent strand annealing"/>
    <property type="evidence" value="ECO:0007669"/>
    <property type="project" value="TreeGrafter"/>
</dbReference>
<evidence type="ECO:0000313" key="14">
    <source>
        <dbReference type="Proteomes" id="UP000029867"/>
    </source>
</evidence>
<accession>A0A099NWP2</accession>
<feature type="region of interest" description="Disordered" evidence="10">
    <location>
        <begin position="794"/>
        <end position="815"/>
    </location>
</feature>
<dbReference type="GO" id="GO:0005634">
    <property type="term" value="C:nucleus"/>
    <property type="evidence" value="ECO:0007669"/>
    <property type="project" value="UniProtKB-SubCell"/>
</dbReference>
<dbReference type="Pfam" id="PF04851">
    <property type="entry name" value="ResIII"/>
    <property type="match status" value="1"/>
</dbReference>
<feature type="region of interest" description="Disordered" evidence="10">
    <location>
        <begin position="513"/>
        <end position="539"/>
    </location>
</feature>
<evidence type="ECO:0000256" key="7">
    <source>
        <dbReference type="ARBA" id="ARBA00023242"/>
    </source>
</evidence>
<dbReference type="GO" id="GO:0070336">
    <property type="term" value="F:flap-structured DNA binding"/>
    <property type="evidence" value="ECO:0007669"/>
    <property type="project" value="EnsemblFungi"/>
</dbReference>
<dbReference type="PANTHER" id="PTHR14025:SF20">
    <property type="entry name" value="FANCONI ANEMIA GROUP M PROTEIN"/>
    <property type="match status" value="1"/>
</dbReference>
<feature type="region of interest" description="Disordered" evidence="10">
    <location>
        <begin position="705"/>
        <end position="724"/>
    </location>
</feature>
<dbReference type="VEuPathDB" id="FungiDB:C5L36_0A06640"/>
<keyword evidence="5" id="KW-0347">Helicase</keyword>
<dbReference type="GO" id="GO:0033567">
    <property type="term" value="P:DNA replication, Okazaki fragment processing"/>
    <property type="evidence" value="ECO:0007669"/>
    <property type="project" value="EnsemblFungi"/>
</dbReference>
<dbReference type="GO" id="GO:0060543">
    <property type="term" value="P:negative regulation of strand invasion"/>
    <property type="evidence" value="ECO:0007669"/>
    <property type="project" value="EnsemblFungi"/>
</dbReference>
<evidence type="ECO:0000256" key="10">
    <source>
        <dbReference type="SAM" id="MobiDB-lite"/>
    </source>
</evidence>
<dbReference type="GO" id="GO:0000400">
    <property type="term" value="F:four-way junction DNA binding"/>
    <property type="evidence" value="ECO:0007669"/>
    <property type="project" value="TreeGrafter"/>
</dbReference>
<dbReference type="SMART" id="SM00487">
    <property type="entry name" value="DEXDc"/>
    <property type="match status" value="1"/>
</dbReference>
<sequence>MESFSSQDSFEFDEVDDEQLDAVLNVTGASNHKGTRDHLPEYVEVQPHPPPPSASTISKHLNYDNLDTIVYPTNLQMRDYQYQIVQRALFENTLCAIPTGLGKTFIASTVMLNFFNWTNNLKIIFMAPTKPLVAQQIKAFLQISGISMAFTDILLDRTRRNRRQIWDSKRVLFTTPQVVENDLKFGILDPVNVALLVIDEAHRATGNYAYTNVISFMNRFNSSFRVLALTATPGSDVEAIQNVIKNLNISRIELRTENDPDIAKYIKTKTIEKLDCPKTDEIDTIVNYICEAIQPVLQKANDAGIYDITDPAKINHFMAMEKSQKIIKNPKLSEGLKWSYYFILQLLGTVGQCLRRLNIYGVNVFYNYFLEKYTEFTTKFSNKKSTNKLAASFYYHDQIIEMKKYVERLLENDLQNNSKDHIKGEFAHTKLQYTVKELTTFFQESKQSSSSCIIFTEYRESALEIVRVLENANTAIGEELLRPHIFIGQSKEKDKFDQDAYLMKILPKKKKKALEEKKNKANGKETIDGKENTLEPRDAERLGSSEMAQLKGMNQKSQKELIQNFKNGTYNILVATSIGEEGLDIGEVDLIVCFDSTQSPIKNIQRMGRTGRKRDGRVLLLFSSNERTKFESAMGKYEWIQNQIKNSSSFQYFDAEKNRIVPQNITPKVELRYITIPQENEHLLTESDIVDTDEFIKLAAQTIQKNGKPPKKRKILGKKASKDDNKQTKLDKVFFIPANAQEGFKPALSLVKQVRPGTAIKQLPALIIKPQAKPTLGPLPSSSGANESIDLTINSSDEQTNEGQTEGDKTSDISGNILPRASNQPHGVSKQGDKLNINFDDFSEDEFSDVSFSDISKNAVTLGSSLPAKRPFTDLSSDIFSDGIDDDELIRQLEKNEVVEDQPRPAKR</sequence>
<gene>
    <name evidence="13" type="ORF">JL09_g4490</name>
</gene>
<evidence type="ECO:0000256" key="3">
    <source>
        <dbReference type="ARBA" id="ARBA00022741"/>
    </source>
</evidence>
<evidence type="ECO:0000256" key="1">
    <source>
        <dbReference type="ARBA" id="ARBA00004123"/>
    </source>
</evidence>
<dbReference type="GO" id="GO:0005524">
    <property type="term" value="F:ATP binding"/>
    <property type="evidence" value="ECO:0007669"/>
    <property type="project" value="UniProtKB-UniRule"/>
</dbReference>
<dbReference type="CDD" id="cd12091">
    <property type="entry name" value="FANCM_ID"/>
    <property type="match status" value="1"/>
</dbReference>
<dbReference type="GO" id="GO:0033677">
    <property type="term" value="F:DNA/RNA helicase activity"/>
    <property type="evidence" value="ECO:0007669"/>
    <property type="project" value="EnsemblFungi"/>
</dbReference>
<comment type="catalytic activity">
    <reaction evidence="8 9">
        <text>ATP + H2O = ADP + phosphate + H(+)</text>
        <dbReference type="Rhea" id="RHEA:13065"/>
        <dbReference type="ChEBI" id="CHEBI:15377"/>
        <dbReference type="ChEBI" id="CHEBI:15378"/>
        <dbReference type="ChEBI" id="CHEBI:30616"/>
        <dbReference type="ChEBI" id="CHEBI:43474"/>
        <dbReference type="ChEBI" id="CHEBI:456216"/>
        <dbReference type="EC" id="3.6.4.12"/>
    </reaction>
</comment>
<dbReference type="PROSITE" id="PS51194">
    <property type="entry name" value="HELICASE_CTER"/>
    <property type="match status" value="1"/>
</dbReference>
<comment type="similarity">
    <text evidence="2 9">Belongs to the DEAD box helicase family. DEAH subfamily. FANCM sub-subfamily.</text>
</comment>
<dbReference type="CDD" id="cd18033">
    <property type="entry name" value="DEXDc_FANCM"/>
    <property type="match status" value="1"/>
</dbReference>
<keyword evidence="6" id="KW-0067">ATP-binding</keyword>
<dbReference type="eggNOG" id="KOG0354">
    <property type="taxonomic scope" value="Eukaryota"/>
</dbReference>
<dbReference type="GO" id="GO:0007535">
    <property type="term" value="P:donor selection"/>
    <property type="evidence" value="ECO:0007669"/>
    <property type="project" value="EnsemblFungi"/>
</dbReference>
<dbReference type="AlphaFoldDB" id="A0A099NWP2"/>
<protein>
    <recommendedName>
        <fullName evidence="9">ATP-dependent DNA helicase</fullName>
        <ecNumber evidence="9">3.6.4.12</ecNumber>
    </recommendedName>
</protein>
<dbReference type="EMBL" id="JQFK01000078">
    <property type="protein sequence ID" value="KGK36357.1"/>
    <property type="molecule type" value="Genomic_DNA"/>
</dbReference>
<dbReference type="InterPro" id="IPR006935">
    <property type="entry name" value="Helicase/UvrB_N"/>
</dbReference>
<reference evidence="14" key="1">
    <citation type="journal article" date="2014" name="Microb. Cell Fact.">
        <title>Exploiting Issatchenkia orientalis SD108 for succinic acid production.</title>
        <authorList>
            <person name="Xiao H."/>
            <person name="Shao Z."/>
            <person name="Jiang Y."/>
            <person name="Dole S."/>
            <person name="Zhao H."/>
        </authorList>
    </citation>
    <scope>NUCLEOTIDE SEQUENCE [LARGE SCALE GENOMIC DNA]</scope>
    <source>
        <strain evidence="14">SD108</strain>
    </source>
</reference>
<evidence type="ECO:0000256" key="5">
    <source>
        <dbReference type="ARBA" id="ARBA00022806"/>
    </source>
</evidence>
<feature type="domain" description="Helicase C-terminal" evidence="12">
    <location>
        <begin position="497"/>
        <end position="656"/>
    </location>
</feature>
<keyword evidence="3" id="KW-0547">Nucleotide-binding</keyword>
<dbReference type="InterPro" id="IPR039686">
    <property type="entry name" value="FANCM/Mph1-like_ID"/>
</dbReference>
<evidence type="ECO:0000256" key="6">
    <source>
        <dbReference type="ARBA" id="ARBA00022840"/>
    </source>
</evidence>
<comment type="function">
    <text evidence="9">ATP-dependent DNA helicase involved in DNA damage repair by homologous recombination and in genome maintenance. Capable of unwinding D-loops. Plays a role in limiting crossover recombinants during mitotic DNA double-strand break (DSB) repair. Component of a FANCM-MHF complex which promotes gene conversion at blocked replication forks, probably by reversal of the stalled fork.</text>
</comment>
<feature type="domain" description="Helicase ATP-binding" evidence="11">
    <location>
        <begin position="84"/>
        <end position="251"/>
    </location>
</feature>
<comment type="caution">
    <text evidence="13">The sequence shown here is derived from an EMBL/GenBank/DDBJ whole genome shotgun (WGS) entry which is preliminary data.</text>
</comment>
<dbReference type="GO" id="GO:0016887">
    <property type="term" value="F:ATP hydrolysis activity"/>
    <property type="evidence" value="ECO:0007669"/>
    <property type="project" value="RHEA"/>
</dbReference>
<dbReference type="GO" id="GO:0009378">
    <property type="term" value="F:four-way junction helicase activity"/>
    <property type="evidence" value="ECO:0007669"/>
    <property type="project" value="TreeGrafter"/>
</dbReference>
<keyword evidence="7" id="KW-0539">Nucleus</keyword>
<evidence type="ECO:0000313" key="13">
    <source>
        <dbReference type="EMBL" id="KGK36357.1"/>
    </source>
</evidence>
<feature type="compositionally biased region" description="Basic residues" evidence="10">
    <location>
        <begin position="708"/>
        <end position="719"/>
    </location>
</feature>
<comment type="subunit">
    <text evidence="9">Interacts with the MHF histone-fold complex to form the FANCM-MHF complex.</text>
</comment>
<proteinExistence type="inferred from homology"/>
<dbReference type="Pfam" id="PF00271">
    <property type="entry name" value="Helicase_C"/>
    <property type="match status" value="1"/>
</dbReference>
<dbReference type="InterPro" id="IPR001650">
    <property type="entry name" value="Helicase_C-like"/>
</dbReference>
<comment type="subcellular location">
    <subcellularLocation>
        <location evidence="1 9">Nucleus</location>
    </subcellularLocation>
</comment>
<dbReference type="InterPro" id="IPR027417">
    <property type="entry name" value="P-loop_NTPase"/>
</dbReference>
<dbReference type="Gene3D" id="3.40.50.300">
    <property type="entry name" value="P-loop containing nucleotide triphosphate hydrolases"/>
    <property type="match status" value="2"/>
</dbReference>
<dbReference type="Proteomes" id="UP000029867">
    <property type="component" value="Unassembled WGS sequence"/>
</dbReference>
<evidence type="ECO:0000256" key="9">
    <source>
        <dbReference type="RuleBase" id="RU367027"/>
    </source>
</evidence>
<dbReference type="InterPro" id="IPR044749">
    <property type="entry name" value="FANCM_DEXDc"/>
</dbReference>
<dbReference type="PANTHER" id="PTHR14025">
    <property type="entry name" value="FANCONI ANEMIA GROUP M FANCM FAMILY MEMBER"/>
    <property type="match status" value="1"/>
</dbReference>
<dbReference type="GO" id="GO:0036297">
    <property type="term" value="P:interstrand cross-link repair"/>
    <property type="evidence" value="ECO:0007669"/>
    <property type="project" value="EnsemblFungi"/>
</dbReference>
<organism evidence="13 14">
    <name type="scientific">Pichia kudriavzevii</name>
    <name type="common">Yeast</name>
    <name type="synonym">Issatchenkia orientalis</name>
    <dbReference type="NCBI Taxonomy" id="4909"/>
    <lineage>
        <taxon>Eukaryota</taxon>
        <taxon>Fungi</taxon>
        <taxon>Dikarya</taxon>
        <taxon>Ascomycota</taxon>
        <taxon>Saccharomycotina</taxon>
        <taxon>Pichiomycetes</taxon>
        <taxon>Pichiales</taxon>
        <taxon>Pichiaceae</taxon>
        <taxon>Pichia</taxon>
    </lineage>
</organism>
<evidence type="ECO:0000259" key="12">
    <source>
        <dbReference type="PROSITE" id="PS51194"/>
    </source>
</evidence>
<dbReference type="HOGENOM" id="CLU_319828_0_0_1"/>
<dbReference type="FunFam" id="3.40.50.300:FF:000861">
    <property type="entry name" value="Fanconi anemia, complementation group M"/>
    <property type="match status" value="1"/>
</dbReference>
<evidence type="ECO:0000259" key="11">
    <source>
        <dbReference type="PROSITE" id="PS51192"/>
    </source>
</evidence>
<dbReference type="PROSITE" id="PS51192">
    <property type="entry name" value="HELICASE_ATP_BIND_1"/>
    <property type="match status" value="1"/>
</dbReference>
<keyword evidence="4" id="KW-0378">Hydrolase</keyword>
<evidence type="ECO:0000256" key="8">
    <source>
        <dbReference type="ARBA" id="ARBA00047995"/>
    </source>
</evidence>
<dbReference type="SUPFAM" id="SSF52540">
    <property type="entry name" value="P-loop containing nucleoside triphosphate hydrolases"/>
    <property type="match status" value="1"/>
</dbReference>
<dbReference type="EC" id="3.6.4.12" evidence="9"/>
<evidence type="ECO:0000256" key="4">
    <source>
        <dbReference type="ARBA" id="ARBA00022801"/>
    </source>
</evidence>
<name>A0A099NWP2_PICKU</name>
<dbReference type="GO" id="GO:0043138">
    <property type="term" value="F:3'-5' DNA helicase activity"/>
    <property type="evidence" value="ECO:0007669"/>
    <property type="project" value="EnsemblFungi"/>
</dbReference>
<dbReference type="InterPro" id="IPR014001">
    <property type="entry name" value="Helicase_ATP-bd"/>
</dbReference>
<evidence type="ECO:0000256" key="2">
    <source>
        <dbReference type="ARBA" id="ARBA00009889"/>
    </source>
</evidence>
<dbReference type="SMART" id="SM00490">
    <property type="entry name" value="HELICc"/>
    <property type="match status" value="1"/>
</dbReference>
<feature type="compositionally biased region" description="Polar residues" evidence="10">
    <location>
        <begin position="794"/>
        <end position="804"/>
    </location>
</feature>